<reference evidence="1 2" key="1">
    <citation type="submission" date="2020-08" db="EMBL/GenBank/DDBJ databases">
        <title>Genome public.</title>
        <authorList>
            <person name="Liu C."/>
            <person name="Sun Q."/>
        </authorList>
    </citation>
    <scope>NUCLEOTIDE SEQUENCE [LARGE SCALE GENOMIC DNA]</scope>
    <source>
        <strain evidence="1 2">NSJ-56</strain>
    </source>
</reference>
<proteinExistence type="predicted"/>
<dbReference type="Proteomes" id="UP000646484">
    <property type="component" value="Unassembled WGS sequence"/>
</dbReference>
<keyword evidence="2" id="KW-1185">Reference proteome</keyword>
<name>A0ABR7D3S7_9BACT</name>
<evidence type="ECO:0000313" key="1">
    <source>
        <dbReference type="EMBL" id="MBC5622407.1"/>
    </source>
</evidence>
<dbReference type="RefSeq" id="WP_176554943.1">
    <property type="nucleotide sequence ID" value="NZ_JACOOH010000006.1"/>
</dbReference>
<gene>
    <name evidence="1" type="ORF">H8S64_15005</name>
</gene>
<evidence type="ECO:0000313" key="2">
    <source>
        <dbReference type="Proteomes" id="UP000646484"/>
    </source>
</evidence>
<sequence>MTGLEKKITVSLCLHAVLMRVEHEIRLVRERLEKPEWFAGHLDDGPLAIWKSENPKMEMAELALGICLAKVLWSPRGKLMGYDEIIKLVERVFGMKLPNYRDLKRDIFGRLKDVAVFSKQLVFLIEQAKDEKDARRH</sequence>
<accession>A0ABR7D3S7</accession>
<organism evidence="1 2">
    <name type="scientific">Butyricimonas hominis</name>
    <dbReference type="NCBI Taxonomy" id="2763032"/>
    <lineage>
        <taxon>Bacteria</taxon>
        <taxon>Pseudomonadati</taxon>
        <taxon>Bacteroidota</taxon>
        <taxon>Bacteroidia</taxon>
        <taxon>Bacteroidales</taxon>
        <taxon>Odoribacteraceae</taxon>
        <taxon>Butyricimonas</taxon>
    </lineage>
</organism>
<comment type="caution">
    <text evidence="1">The sequence shown here is derived from an EMBL/GenBank/DDBJ whole genome shotgun (WGS) entry which is preliminary data.</text>
</comment>
<dbReference type="EMBL" id="JACOOH010000006">
    <property type="protein sequence ID" value="MBC5622407.1"/>
    <property type="molecule type" value="Genomic_DNA"/>
</dbReference>
<protein>
    <submittedName>
        <fullName evidence="1">Uncharacterized protein</fullName>
    </submittedName>
</protein>